<dbReference type="AlphaFoldDB" id="A0A8S9SBQ7"/>
<comment type="caution">
    <text evidence="1">The sequence shown here is derived from an EMBL/GenBank/DDBJ whole genome shotgun (WGS) entry which is preliminary data.</text>
</comment>
<organism evidence="1 2">
    <name type="scientific">Brassica cretica</name>
    <name type="common">Mustard</name>
    <dbReference type="NCBI Taxonomy" id="69181"/>
    <lineage>
        <taxon>Eukaryota</taxon>
        <taxon>Viridiplantae</taxon>
        <taxon>Streptophyta</taxon>
        <taxon>Embryophyta</taxon>
        <taxon>Tracheophyta</taxon>
        <taxon>Spermatophyta</taxon>
        <taxon>Magnoliopsida</taxon>
        <taxon>eudicotyledons</taxon>
        <taxon>Gunneridae</taxon>
        <taxon>Pentapetalae</taxon>
        <taxon>rosids</taxon>
        <taxon>malvids</taxon>
        <taxon>Brassicales</taxon>
        <taxon>Brassicaceae</taxon>
        <taxon>Brassiceae</taxon>
        <taxon>Brassica</taxon>
    </lineage>
</organism>
<dbReference type="EMBL" id="QGKX02000004">
    <property type="protein sequence ID" value="KAF3598284.1"/>
    <property type="molecule type" value="Genomic_DNA"/>
</dbReference>
<proteinExistence type="predicted"/>
<name>A0A8S9SBQ7_BRACR</name>
<accession>A0A8S9SBQ7</accession>
<gene>
    <name evidence="1" type="ORF">F2Q69_00038938</name>
</gene>
<evidence type="ECO:0000313" key="2">
    <source>
        <dbReference type="Proteomes" id="UP000712600"/>
    </source>
</evidence>
<reference evidence="1" key="1">
    <citation type="submission" date="2019-12" db="EMBL/GenBank/DDBJ databases">
        <title>Genome sequencing and annotation of Brassica cretica.</title>
        <authorList>
            <person name="Studholme D.J."/>
            <person name="Sarris P."/>
        </authorList>
    </citation>
    <scope>NUCLEOTIDE SEQUENCE</scope>
    <source>
        <strain evidence="1">PFS-109/04</strain>
        <tissue evidence="1">Leaf</tissue>
    </source>
</reference>
<dbReference type="Proteomes" id="UP000712600">
    <property type="component" value="Unassembled WGS sequence"/>
</dbReference>
<protein>
    <submittedName>
        <fullName evidence="1">Uncharacterized protein</fullName>
    </submittedName>
</protein>
<sequence>MRPLLIGLILKRRVGTVSAEADSKSFVGVTDRAELIRRAAQAVKNTAKSVGEATSVREAKSYLTSDLLKMKSKVISQSSGVFRD</sequence>
<evidence type="ECO:0000313" key="1">
    <source>
        <dbReference type="EMBL" id="KAF3598284.1"/>
    </source>
</evidence>